<keyword evidence="5" id="KW-0547">Nucleotide-binding</keyword>
<evidence type="ECO:0000256" key="5">
    <source>
        <dbReference type="ARBA" id="ARBA00022741"/>
    </source>
</evidence>
<dbReference type="PROSITE" id="PS00108">
    <property type="entry name" value="PROTEIN_KINASE_ST"/>
    <property type="match status" value="1"/>
</dbReference>
<evidence type="ECO:0000256" key="3">
    <source>
        <dbReference type="ARBA" id="ARBA00022527"/>
    </source>
</evidence>
<organism evidence="14 15">
    <name type="scientific">Glossina palpalis gambiensis</name>
    <dbReference type="NCBI Taxonomy" id="67801"/>
    <lineage>
        <taxon>Eukaryota</taxon>
        <taxon>Metazoa</taxon>
        <taxon>Ecdysozoa</taxon>
        <taxon>Arthropoda</taxon>
        <taxon>Hexapoda</taxon>
        <taxon>Insecta</taxon>
        <taxon>Pterygota</taxon>
        <taxon>Neoptera</taxon>
        <taxon>Endopterygota</taxon>
        <taxon>Diptera</taxon>
        <taxon>Brachycera</taxon>
        <taxon>Muscomorpha</taxon>
        <taxon>Hippoboscoidea</taxon>
        <taxon>Glossinidae</taxon>
        <taxon>Glossina</taxon>
    </lineage>
</organism>
<keyword evidence="7" id="KW-0067">ATP-binding</keyword>
<evidence type="ECO:0000256" key="10">
    <source>
        <dbReference type="ARBA" id="ARBA00049308"/>
    </source>
</evidence>
<dbReference type="PANTHER" id="PTHR24058">
    <property type="entry name" value="DUAL SPECIFICITY PROTEIN KINASE"/>
    <property type="match status" value="1"/>
</dbReference>
<keyword evidence="6" id="KW-0418">Kinase</keyword>
<dbReference type="InterPro" id="IPR011009">
    <property type="entry name" value="Kinase-like_dom_sf"/>
</dbReference>
<dbReference type="STRING" id="67801.A0A1B0ATC0"/>
<dbReference type="GO" id="GO:0005524">
    <property type="term" value="F:ATP binding"/>
    <property type="evidence" value="ECO:0007669"/>
    <property type="project" value="UniProtKB-KW"/>
</dbReference>
<dbReference type="InterPro" id="IPR000719">
    <property type="entry name" value="Prot_kinase_dom"/>
</dbReference>
<evidence type="ECO:0000256" key="2">
    <source>
        <dbReference type="ARBA" id="ARBA00013203"/>
    </source>
</evidence>
<dbReference type="PROSITE" id="PS50011">
    <property type="entry name" value="PROTEIN_KINASE_DOM"/>
    <property type="match status" value="1"/>
</dbReference>
<comment type="catalytic activity">
    <reaction evidence="9">
        <text>L-seryl-[protein] + ATP = O-phospho-L-seryl-[protein] + ADP + H(+)</text>
        <dbReference type="Rhea" id="RHEA:17989"/>
        <dbReference type="Rhea" id="RHEA-COMP:9863"/>
        <dbReference type="Rhea" id="RHEA-COMP:11604"/>
        <dbReference type="ChEBI" id="CHEBI:15378"/>
        <dbReference type="ChEBI" id="CHEBI:29999"/>
        <dbReference type="ChEBI" id="CHEBI:30616"/>
        <dbReference type="ChEBI" id="CHEBI:83421"/>
        <dbReference type="ChEBI" id="CHEBI:456216"/>
        <dbReference type="EC" id="2.7.12.1"/>
    </reaction>
</comment>
<keyword evidence="3" id="KW-0723">Serine/threonine-protein kinase</keyword>
<dbReference type="InterPro" id="IPR050494">
    <property type="entry name" value="Ser_Thr_dual-spec_kinase"/>
</dbReference>
<feature type="region of interest" description="Disordered" evidence="12">
    <location>
        <begin position="344"/>
        <end position="370"/>
    </location>
</feature>
<keyword evidence="8" id="KW-0539">Nucleus</keyword>
<dbReference type="GO" id="GO:0004712">
    <property type="term" value="F:protein serine/threonine/tyrosine kinase activity"/>
    <property type="evidence" value="ECO:0007669"/>
    <property type="project" value="UniProtKB-EC"/>
</dbReference>
<keyword evidence="4" id="KW-0808">Transferase</keyword>
<dbReference type="EMBL" id="JXJN01003232">
    <property type="status" value="NOT_ANNOTATED_CDS"/>
    <property type="molecule type" value="Genomic_DNA"/>
</dbReference>
<comment type="catalytic activity">
    <reaction evidence="10">
        <text>L-threonyl-[protein] + ATP = O-phospho-L-threonyl-[protein] + ADP + H(+)</text>
        <dbReference type="Rhea" id="RHEA:46608"/>
        <dbReference type="Rhea" id="RHEA-COMP:11060"/>
        <dbReference type="Rhea" id="RHEA-COMP:11605"/>
        <dbReference type="ChEBI" id="CHEBI:15378"/>
        <dbReference type="ChEBI" id="CHEBI:30013"/>
        <dbReference type="ChEBI" id="CHEBI:30616"/>
        <dbReference type="ChEBI" id="CHEBI:61977"/>
        <dbReference type="ChEBI" id="CHEBI:456216"/>
        <dbReference type="EC" id="2.7.12.1"/>
    </reaction>
</comment>
<accession>A0A1B0ATC0</accession>
<dbReference type="AlphaFoldDB" id="A0A1B0ATC0"/>
<dbReference type="PANTHER" id="PTHR24058:SF28">
    <property type="entry name" value="SERINE_THREONINE-PROTEIN KINASE MINIBRAIN"/>
    <property type="match status" value="1"/>
</dbReference>
<dbReference type="GO" id="GO:0004674">
    <property type="term" value="F:protein serine/threonine kinase activity"/>
    <property type="evidence" value="ECO:0007669"/>
    <property type="project" value="UniProtKB-KW"/>
</dbReference>
<dbReference type="EnsemblMetazoa" id="GPPI007845-RA">
    <property type="protein sequence ID" value="GPPI007845-PA"/>
    <property type="gene ID" value="GPPI007845"/>
</dbReference>
<dbReference type="InterPro" id="IPR008271">
    <property type="entry name" value="Ser/Thr_kinase_AS"/>
</dbReference>
<evidence type="ECO:0000256" key="1">
    <source>
        <dbReference type="ARBA" id="ARBA00004123"/>
    </source>
</evidence>
<evidence type="ECO:0000313" key="15">
    <source>
        <dbReference type="Proteomes" id="UP000092460"/>
    </source>
</evidence>
<evidence type="ECO:0000256" key="6">
    <source>
        <dbReference type="ARBA" id="ARBA00022777"/>
    </source>
</evidence>
<name>A0A1B0ATC0_9MUSC</name>
<dbReference type="VEuPathDB" id="VectorBase:GPPI007845"/>
<feature type="compositionally biased region" description="Low complexity" evidence="12">
    <location>
        <begin position="345"/>
        <end position="365"/>
    </location>
</feature>
<evidence type="ECO:0000256" key="9">
    <source>
        <dbReference type="ARBA" id="ARBA00049003"/>
    </source>
</evidence>
<comment type="subcellular location">
    <subcellularLocation>
        <location evidence="1">Nucleus</location>
    </subcellularLocation>
</comment>
<sequence length="603" mass="67923">MMNRVEGENRSYIVQLKRHFVWRSHLCLVFELLSYNLYDLLRNRNFRGVSLNLTREFAQQLCNALLFLSSPQLNVIHCDLKPENILLCHPKRSAIKVIDFGSSCQLGQRIYQYVQSRFYRSPEVLLGIPYNMAIDMWSLGCVLVEMHTGESLFSGCDEIDQMTKIVEVLGMPPKYLLDQGEKTHQFFDKIVLDGSYILKKSENSRKYELPGSRKLHDILGIDIGRSGGKRTDESDHSMTDYLKFNDLILRMLEFDPNIRVTPYYALQHNFFKRAANESTTAYCLNSESTDNTGIPTSFNCKAIQEQFVDPEQTTQGLLMHATPSHQSRSLCSLTGYDGVGGGDFNSRGSISNNNNNTSSPSNRVSETGGNFKHTNVMLKSVYRMQDLQYEHEDESVYLAALRSVLPPSTANTNSNFFAQAADTSEYHHQMRCCPPLVMINNLSPIWEETCNEKAIESNNANLVTSTLPTDANWSSNSNLVQTNAFMETFHAHQHQSGEDECVKSLFPINPHLANLQNYALSSLPVGSANLPQTETSSHLVTTDSIINTRMTGINSVYIRSSANSHIDRMPATATATAADSSVLQQSEGQLQQYWSSEVQMLEE</sequence>
<reference evidence="14" key="2">
    <citation type="submission" date="2020-05" db="UniProtKB">
        <authorList>
            <consortium name="EnsemblMetazoa"/>
        </authorList>
    </citation>
    <scope>IDENTIFICATION</scope>
    <source>
        <strain evidence="14">IAEA</strain>
    </source>
</reference>
<dbReference type="EC" id="2.7.12.1" evidence="2"/>
<dbReference type="FunFam" id="1.10.510.10:FF:000117">
    <property type="entry name" value="dual specificity tyrosine-phosphorylation-regulated kinase 1A isoform X1"/>
    <property type="match status" value="1"/>
</dbReference>
<evidence type="ECO:0000256" key="12">
    <source>
        <dbReference type="SAM" id="MobiDB-lite"/>
    </source>
</evidence>
<reference evidence="15" key="1">
    <citation type="submission" date="2015-01" db="EMBL/GenBank/DDBJ databases">
        <authorList>
            <person name="Aksoy S."/>
            <person name="Warren W."/>
            <person name="Wilson R.K."/>
        </authorList>
    </citation>
    <scope>NUCLEOTIDE SEQUENCE [LARGE SCALE GENOMIC DNA]</scope>
    <source>
        <strain evidence="15">IAEA</strain>
    </source>
</reference>
<proteinExistence type="predicted"/>
<evidence type="ECO:0000256" key="4">
    <source>
        <dbReference type="ARBA" id="ARBA00022679"/>
    </source>
</evidence>
<dbReference type="SUPFAM" id="SSF56112">
    <property type="entry name" value="Protein kinase-like (PK-like)"/>
    <property type="match status" value="1"/>
</dbReference>
<evidence type="ECO:0000256" key="11">
    <source>
        <dbReference type="ARBA" id="ARBA00051680"/>
    </source>
</evidence>
<protein>
    <recommendedName>
        <fullName evidence="2">dual-specificity kinase</fullName>
        <ecNumber evidence="2">2.7.12.1</ecNumber>
    </recommendedName>
</protein>
<comment type="catalytic activity">
    <reaction evidence="11">
        <text>L-tyrosyl-[protein] + ATP = O-phospho-L-tyrosyl-[protein] + ADP + H(+)</text>
        <dbReference type="Rhea" id="RHEA:10596"/>
        <dbReference type="Rhea" id="RHEA-COMP:10136"/>
        <dbReference type="Rhea" id="RHEA-COMP:20101"/>
        <dbReference type="ChEBI" id="CHEBI:15378"/>
        <dbReference type="ChEBI" id="CHEBI:30616"/>
        <dbReference type="ChEBI" id="CHEBI:46858"/>
        <dbReference type="ChEBI" id="CHEBI:61978"/>
        <dbReference type="ChEBI" id="CHEBI:456216"/>
        <dbReference type="EC" id="2.7.12.1"/>
    </reaction>
</comment>
<evidence type="ECO:0000256" key="8">
    <source>
        <dbReference type="ARBA" id="ARBA00023242"/>
    </source>
</evidence>
<dbReference type="GO" id="GO:0005634">
    <property type="term" value="C:nucleus"/>
    <property type="evidence" value="ECO:0007669"/>
    <property type="project" value="UniProtKB-SubCell"/>
</dbReference>
<keyword evidence="15" id="KW-1185">Reference proteome</keyword>
<evidence type="ECO:0000256" key="7">
    <source>
        <dbReference type="ARBA" id="ARBA00022840"/>
    </source>
</evidence>
<dbReference type="Proteomes" id="UP000092460">
    <property type="component" value="Unassembled WGS sequence"/>
</dbReference>
<dbReference type="Pfam" id="PF00069">
    <property type="entry name" value="Pkinase"/>
    <property type="match status" value="1"/>
</dbReference>
<evidence type="ECO:0000313" key="14">
    <source>
        <dbReference type="EnsemblMetazoa" id="GPPI007845-PA"/>
    </source>
</evidence>
<evidence type="ECO:0000259" key="13">
    <source>
        <dbReference type="PROSITE" id="PS50011"/>
    </source>
</evidence>
<feature type="domain" description="Protein kinase" evidence="13">
    <location>
        <begin position="1"/>
        <end position="271"/>
    </location>
</feature>
<dbReference type="Gene3D" id="1.10.510.10">
    <property type="entry name" value="Transferase(Phosphotransferase) domain 1"/>
    <property type="match status" value="1"/>
</dbReference>
<dbReference type="SMART" id="SM00220">
    <property type="entry name" value="S_TKc"/>
    <property type="match status" value="1"/>
</dbReference>